<dbReference type="Proteomes" id="UP000722336">
    <property type="component" value="Unassembled WGS sequence"/>
</dbReference>
<name>A0ABS6SCU0_9SPHN</name>
<dbReference type="CDD" id="cd06259">
    <property type="entry name" value="YdcF-like"/>
    <property type="match status" value="1"/>
</dbReference>
<accession>A0ABS6SCU0</accession>
<keyword evidence="3" id="KW-1185">Reference proteome</keyword>
<organism evidence="2 3">
    <name type="scientific">Pacificimonas pallii</name>
    <dbReference type="NCBI Taxonomy" id="2827236"/>
    <lineage>
        <taxon>Bacteria</taxon>
        <taxon>Pseudomonadati</taxon>
        <taxon>Pseudomonadota</taxon>
        <taxon>Alphaproteobacteria</taxon>
        <taxon>Sphingomonadales</taxon>
        <taxon>Sphingosinicellaceae</taxon>
        <taxon>Pacificimonas</taxon>
    </lineage>
</organism>
<reference evidence="2 3" key="1">
    <citation type="submission" date="2021-04" db="EMBL/GenBank/DDBJ databases">
        <authorList>
            <person name="Pira H."/>
            <person name="Risdian C."/>
            <person name="Wink J."/>
        </authorList>
    </citation>
    <scope>NUCLEOTIDE SEQUENCE [LARGE SCALE GENOMIC DNA]</scope>
    <source>
        <strain evidence="2 3">WHA3</strain>
    </source>
</reference>
<feature type="domain" description="DUF218" evidence="1">
    <location>
        <begin position="39"/>
        <end position="146"/>
    </location>
</feature>
<dbReference type="InterPro" id="IPR003848">
    <property type="entry name" value="DUF218"/>
</dbReference>
<proteinExistence type="predicted"/>
<comment type="caution">
    <text evidence="2">The sequence shown here is derived from an EMBL/GenBank/DDBJ whole genome shotgun (WGS) entry which is preliminary data.</text>
</comment>
<evidence type="ECO:0000313" key="3">
    <source>
        <dbReference type="Proteomes" id="UP000722336"/>
    </source>
</evidence>
<gene>
    <name evidence="2" type="ORF">KCG44_02550</name>
</gene>
<dbReference type="Pfam" id="PF02698">
    <property type="entry name" value="DUF218"/>
    <property type="match status" value="1"/>
</dbReference>
<dbReference type="EMBL" id="JAGSPA010000001">
    <property type="protein sequence ID" value="MBV7255662.1"/>
    <property type="molecule type" value="Genomic_DNA"/>
</dbReference>
<evidence type="ECO:0000313" key="2">
    <source>
        <dbReference type="EMBL" id="MBV7255662.1"/>
    </source>
</evidence>
<sequence length="182" mass="19270">MTMRLLLKFLLGLALVWVAGFVWFMLTLPGPVPAETKTDGIVVLTGGPGRLAHGVDIIRSGGAQRLLVSGVDPVVRPVDLASELDVEEDLFACCIDLGKRAADTAGNGAEIAAWARQRGYTSLRVVTAADHMPRALLELDGRLDDGVEIVPDAVPVAGGAISLAREYTKFAVRRLIGLVESA</sequence>
<evidence type="ECO:0000259" key="1">
    <source>
        <dbReference type="Pfam" id="PF02698"/>
    </source>
</evidence>
<protein>
    <submittedName>
        <fullName evidence="2">YdcF family protein</fullName>
    </submittedName>
</protein>